<keyword evidence="2" id="KW-0597">Phosphoprotein</keyword>
<feature type="domain" description="Cyclic nucleotide-binding" evidence="9">
    <location>
        <begin position="163"/>
        <end position="284"/>
    </location>
</feature>
<evidence type="ECO:0000256" key="7">
    <source>
        <dbReference type="ARBA" id="ARBA00067959"/>
    </source>
</evidence>
<dbReference type="STRING" id="34720.A0A195FEK8"/>
<dbReference type="Pfam" id="PF00027">
    <property type="entry name" value="cNMP_binding"/>
    <property type="match status" value="2"/>
</dbReference>
<evidence type="ECO:0000256" key="4">
    <source>
        <dbReference type="ARBA" id="ARBA00022737"/>
    </source>
</evidence>
<evidence type="ECO:0000256" key="2">
    <source>
        <dbReference type="ARBA" id="ARBA00022553"/>
    </source>
</evidence>
<name>A0A195FEK8_9HYME</name>
<dbReference type="CDD" id="cd00038">
    <property type="entry name" value="CAP_ED"/>
    <property type="match status" value="2"/>
</dbReference>
<dbReference type="SUPFAM" id="SSF51206">
    <property type="entry name" value="cAMP-binding domain-like"/>
    <property type="match status" value="2"/>
</dbReference>
<evidence type="ECO:0000256" key="3">
    <source>
        <dbReference type="ARBA" id="ARBA00022566"/>
    </source>
</evidence>
<comment type="similarity">
    <text evidence="1">Belongs to the cAMP-dependent kinase regulatory chain family.</text>
</comment>
<dbReference type="PROSITE" id="PS00889">
    <property type="entry name" value="CNMP_BINDING_2"/>
    <property type="match status" value="2"/>
</dbReference>
<keyword evidence="4" id="KW-0677">Repeat</keyword>
<evidence type="ECO:0000313" key="11">
    <source>
        <dbReference type="Proteomes" id="UP000078541"/>
    </source>
</evidence>
<dbReference type="PANTHER" id="PTHR11635">
    <property type="entry name" value="CAMP-DEPENDENT PROTEIN KINASE REGULATORY CHAIN"/>
    <property type="match status" value="1"/>
</dbReference>
<evidence type="ECO:0000256" key="1">
    <source>
        <dbReference type="ARBA" id="ARBA00005753"/>
    </source>
</evidence>
<dbReference type="GO" id="GO:0005952">
    <property type="term" value="C:cAMP-dependent protein kinase complex"/>
    <property type="evidence" value="ECO:0007669"/>
    <property type="project" value="InterPro"/>
</dbReference>
<gene>
    <name evidence="10" type="ORF">ALC56_06541</name>
</gene>
<dbReference type="CDD" id="cd12099">
    <property type="entry name" value="DD_RII_PKA"/>
    <property type="match status" value="1"/>
</dbReference>
<proteinExistence type="inferred from homology"/>
<organism evidence="10 11">
    <name type="scientific">Trachymyrmex septentrionalis</name>
    <dbReference type="NCBI Taxonomy" id="34720"/>
    <lineage>
        <taxon>Eukaryota</taxon>
        <taxon>Metazoa</taxon>
        <taxon>Ecdysozoa</taxon>
        <taxon>Arthropoda</taxon>
        <taxon>Hexapoda</taxon>
        <taxon>Insecta</taxon>
        <taxon>Pterygota</taxon>
        <taxon>Neoptera</taxon>
        <taxon>Endopterygota</taxon>
        <taxon>Hymenoptera</taxon>
        <taxon>Apocrita</taxon>
        <taxon>Aculeata</taxon>
        <taxon>Formicoidea</taxon>
        <taxon>Formicidae</taxon>
        <taxon>Myrmicinae</taxon>
        <taxon>Trachymyrmex</taxon>
    </lineage>
</organism>
<feature type="binding site" evidence="8">
    <location>
        <position position="243"/>
    </location>
    <ligand>
        <name>3',5'-cyclic AMP</name>
        <dbReference type="ChEBI" id="CHEBI:58165"/>
        <label>1</label>
    </ligand>
</feature>
<dbReference type="InterPro" id="IPR050503">
    <property type="entry name" value="cAMP-dep_PK_reg_su-like"/>
</dbReference>
<dbReference type="PROSITE" id="PS00888">
    <property type="entry name" value="CNMP_BINDING_1"/>
    <property type="match status" value="2"/>
</dbReference>
<dbReference type="EMBL" id="KQ981625">
    <property type="protein sequence ID" value="KYN39115.1"/>
    <property type="molecule type" value="Genomic_DNA"/>
</dbReference>
<dbReference type="PRINTS" id="PR00103">
    <property type="entry name" value="CAMPKINASE"/>
</dbReference>
<dbReference type="Proteomes" id="UP000078541">
    <property type="component" value="Unassembled WGS sequence"/>
</dbReference>
<dbReference type="FunFam" id="2.60.120.10:FF:000017">
    <property type="entry name" value="cAMP-dependent protein kinase type II regulatory subunit"/>
    <property type="match status" value="1"/>
</dbReference>
<dbReference type="InterPro" id="IPR018488">
    <property type="entry name" value="cNMP-bd_CS"/>
</dbReference>
<evidence type="ECO:0000313" key="10">
    <source>
        <dbReference type="EMBL" id="KYN39115.1"/>
    </source>
</evidence>
<feature type="binding site" evidence="8">
    <location>
        <position position="366"/>
    </location>
    <ligand>
        <name>3',5'-cyclic AMP</name>
        <dbReference type="ChEBI" id="CHEBI:58165"/>
        <label>2</label>
    </ligand>
</feature>
<keyword evidence="3 8" id="KW-0116">cAMP-binding</keyword>
<dbReference type="Gene3D" id="2.60.120.10">
    <property type="entry name" value="Jelly Rolls"/>
    <property type="match status" value="2"/>
</dbReference>
<sequence>MSCQRNAGKITVPDDLRDVLLEFTISYLLEQPGDIIDYAVDFFTRLRDARRTQLIHTDGNQTCSSTPDESVDEEPPVGRFASRRKSVFVARTTVDLFVPKRRLAVSLLDMRHVTLPSLLDFVSSDVATANISFFPATKALEMVHPKSDEQRQRLSESVKNILLFRALDEEQMADVLDAMFEKIVQPGEFIIRQGDDGDNFYVIERGKFEVYVKDLVTATENHIHTYDNRGAFGELALLYNMPRAATVKAITSGTLWAMDRQTFRRILLKSAYKKRKMYENLINKVPMLKSLEPYERMNLADALVPKQYSDGEQIIRQGDTADGMYFVEDGLVRITRLGEHGREIEINRVPAGGYLGELALVTHKPRAASAYAVGDIKLAFLDVEAFERLLGPCMELMKRNIDDYEEQLVKIFGSKTNISDIR</sequence>
<keyword evidence="10" id="KW-0808">Transferase</keyword>
<keyword evidence="11" id="KW-1185">Reference proteome</keyword>
<dbReference type="GO" id="GO:0004862">
    <property type="term" value="F:cAMP-dependent protein kinase inhibitor activity"/>
    <property type="evidence" value="ECO:0007669"/>
    <property type="project" value="TreeGrafter"/>
</dbReference>
<keyword evidence="6 8" id="KW-0114">cAMP</keyword>
<evidence type="ECO:0000259" key="9">
    <source>
        <dbReference type="PROSITE" id="PS50042"/>
    </source>
</evidence>
<dbReference type="AlphaFoldDB" id="A0A195FEK8"/>
<dbReference type="Gene3D" id="1.20.890.10">
    <property type="entry name" value="cAMP-dependent protein kinase regulatory subunit, dimerization-anchoring domain"/>
    <property type="match status" value="1"/>
</dbReference>
<feature type="binding site" evidence="8">
    <location>
        <position position="234"/>
    </location>
    <ligand>
        <name>3',5'-cyclic AMP</name>
        <dbReference type="ChEBI" id="CHEBI:58165"/>
        <label>1</label>
    </ligand>
</feature>
<feature type="binding site" evidence="8">
    <location>
        <position position="357"/>
    </location>
    <ligand>
        <name>3',5'-cyclic AMP</name>
        <dbReference type="ChEBI" id="CHEBI:58165"/>
        <label>2</label>
    </ligand>
</feature>
<dbReference type="GO" id="GO:0005829">
    <property type="term" value="C:cytosol"/>
    <property type="evidence" value="ECO:0007669"/>
    <property type="project" value="TreeGrafter"/>
</dbReference>
<dbReference type="GO" id="GO:0030552">
    <property type="term" value="F:cAMP binding"/>
    <property type="evidence" value="ECO:0007669"/>
    <property type="project" value="UniProtKB-KW"/>
</dbReference>
<feature type="domain" description="Cyclic nucleotide-binding" evidence="9">
    <location>
        <begin position="287"/>
        <end position="407"/>
    </location>
</feature>
<evidence type="ECO:0000256" key="6">
    <source>
        <dbReference type="ARBA" id="ARBA00023149"/>
    </source>
</evidence>
<dbReference type="FunFam" id="2.60.120.10:FF:000108">
    <property type="entry name" value="cAMP-dependent protein kinase type II regulatory subunit"/>
    <property type="match status" value="1"/>
</dbReference>
<reference evidence="10 11" key="1">
    <citation type="submission" date="2016-03" db="EMBL/GenBank/DDBJ databases">
        <title>Trachymyrmex septentrionalis WGS genome.</title>
        <authorList>
            <person name="Nygaard S."/>
            <person name="Hu H."/>
            <person name="Boomsma J."/>
            <person name="Zhang G."/>
        </authorList>
    </citation>
    <scope>NUCLEOTIDE SEQUENCE [LARGE SCALE GENOMIC DNA]</scope>
    <source>
        <strain evidence="10">Tsep2-gDNA-1</strain>
        <tissue evidence="10">Whole body</tissue>
    </source>
</reference>
<protein>
    <recommendedName>
        <fullName evidence="7">cAMP-dependent protein kinase type II regulatory subunit</fullName>
    </recommendedName>
</protein>
<dbReference type="PANTHER" id="PTHR11635:SF152">
    <property type="entry name" value="CAMP-DEPENDENT PROTEIN KINASE TYPE I REGULATORY SUBUNIT-RELATED"/>
    <property type="match status" value="1"/>
</dbReference>
<keyword evidence="10" id="KW-0418">Kinase</keyword>
<accession>A0A195FEK8</accession>
<dbReference type="GO" id="GO:0016301">
    <property type="term" value="F:kinase activity"/>
    <property type="evidence" value="ECO:0007669"/>
    <property type="project" value="UniProtKB-KW"/>
</dbReference>
<dbReference type="SUPFAM" id="SSF47391">
    <property type="entry name" value="Dimerization-anchoring domain of cAMP-dependent PK regulatory subunit"/>
    <property type="match status" value="1"/>
</dbReference>
<keyword evidence="5 8" id="KW-0547">Nucleotide-binding</keyword>
<evidence type="ECO:0000256" key="5">
    <source>
        <dbReference type="ARBA" id="ARBA00022741"/>
    </source>
</evidence>
<evidence type="ECO:0000256" key="8">
    <source>
        <dbReference type="PIRSR" id="PIRSR000548-1"/>
    </source>
</evidence>
<dbReference type="InterPro" id="IPR000595">
    <property type="entry name" value="cNMP-bd_dom"/>
</dbReference>
<dbReference type="PROSITE" id="PS50042">
    <property type="entry name" value="CNMP_BINDING_3"/>
    <property type="match status" value="2"/>
</dbReference>
<dbReference type="InterPro" id="IPR018490">
    <property type="entry name" value="cNMP-bd_dom_sf"/>
</dbReference>
<dbReference type="SMART" id="SM00100">
    <property type="entry name" value="cNMP"/>
    <property type="match status" value="2"/>
</dbReference>
<dbReference type="GO" id="GO:0034236">
    <property type="term" value="F:protein kinase A catalytic subunit binding"/>
    <property type="evidence" value="ECO:0007669"/>
    <property type="project" value="TreeGrafter"/>
</dbReference>
<dbReference type="InterPro" id="IPR014710">
    <property type="entry name" value="RmlC-like_jellyroll"/>
</dbReference>